<feature type="transmembrane region" description="Helical" evidence="1">
    <location>
        <begin position="21"/>
        <end position="40"/>
    </location>
</feature>
<gene>
    <name evidence="2" type="ORF">QE417_003692</name>
</gene>
<feature type="transmembrane region" description="Helical" evidence="1">
    <location>
        <begin position="46"/>
        <end position="65"/>
    </location>
</feature>
<comment type="caution">
    <text evidence="2">The sequence shown here is derived from an EMBL/GenBank/DDBJ whole genome shotgun (WGS) entry which is preliminary data.</text>
</comment>
<accession>A0ABU3GY89</accession>
<keyword evidence="3" id="KW-1185">Reference proteome</keyword>
<keyword evidence="1" id="KW-1133">Transmembrane helix</keyword>
<dbReference type="EMBL" id="JAVLVU010000001">
    <property type="protein sequence ID" value="MDT3404620.1"/>
    <property type="molecule type" value="Genomic_DNA"/>
</dbReference>
<feature type="transmembrane region" description="Helical" evidence="1">
    <location>
        <begin position="134"/>
        <end position="154"/>
    </location>
</feature>
<sequence>MEQAASHKVNQLRQRYIGYQLLASVLLAASCGLLAGSILYRLLPNQAIVLGILVFAIALGLLLTLRRPWSTKVTTICRYLNISYPELEESSELILKPAAELNLLERLQLNKVEQTLTQLHGEPAVFTQRLKKTAWLFVGALVLSLAIFKIGQYWKSSSNGNLFGSNNSASQKATPPEKILPQIDGISLKITPPTYTGKGARTQDKFTIDAEEGALVGWNISTNIEVKNVFLLFNEREKLVLSSSNKTDWKTQRAITKAGFYQVSIDGKLSDLYQIQMIKDAIPVIRIKTPKQYTHIDAGETQRVTINTTVTDDYGISNAQIFATVAKGSGESVKFKDTTFAFSAAFGAHNRQYDLQRTIDLPKLGMEPGDELYFYIQAQDTHQQKSRTDVLIVSIQDTAQLLSMDGIVAAANIKPEYFRSQRQIILDTEKLLKEKDTISATAFKNRCNELGTDQKLLRLRYGKFLGEEDESGTEGDGNQEIGKAENFGNAKMVMDAFTDKHDNAEDATFLEPAAKAQLKATLNEMWKAELRLRLYKPQEALPYEYKALRLLKDLQQKSRSFVAKTSYNPPPIKPEKRLTGDLSKITEPVSQQNIKPTADKFETLKKAATILEQSKHQVLTAADKRILQLAGQQLAVQASAQPGIYLKAVSAMRRILASENKVSGTDRSIVEKAIQKSLPGSKTMPSAVSTTADMGLGQRYFKNLNR</sequence>
<evidence type="ECO:0000313" key="3">
    <source>
        <dbReference type="Proteomes" id="UP001258315"/>
    </source>
</evidence>
<dbReference type="RefSeq" id="WP_311952102.1">
    <property type="nucleotide sequence ID" value="NZ_JAVLVU010000001.1"/>
</dbReference>
<name>A0ABU3GY89_9SPHI</name>
<evidence type="ECO:0008006" key="4">
    <source>
        <dbReference type="Google" id="ProtNLM"/>
    </source>
</evidence>
<keyword evidence="1" id="KW-0812">Transmembrane</keyword>
<organism evidence="2 3">
    <name type="scientific">Mucilaginibacter terrae</name>
    <dbReference type="NCBI Taxonomy" id="1955052"/>
    <lineage>
        <taxon>Bacteria</taxon>
        <taxon>Pseudomonadati</taxon>
        <taxon>Bacteroidota</taxon>
        <taxon>Sphingobacteriia</taxon>
        <taxon>Sphingobacteriales</taxon>
        <taxon>Sphingobacteriaceae</taxon>
        <taxon>Mucilaginibacter</taxon>
    </lineage>
</organism>
<proteinExistence type="predicted"/>
<protein>
    <recommendedName>
        <fullName evidence="4">DUF4175 family protein</fullName>
    </recommendedName>
</protein>
<dbReference type="Proteomes" id="UP001258315">
    <property type="component" value="Unassembled WGS sequence"/>
</dbReference>
<keyword evidence="1" id="KW-0472">Membrane</keyword>
<reference evidence="3" key="1">
    <citation type="submission" date="2023-07" db="EMBL/GenBank/DDBJ databases">
        <title>Functional and genomic diversity of the sorghum phyllosphere microbiome.</title>
        <authorList>
            <person name="Shade A."/>
        </authorList>
    </citation>
    <scope>NUCLEOTIDE SEQUENCE [LARGE SCALE GENOMIC DNA]</scope>
    <source>
        <strain evidence="3">SORGH_AS_0422</strain>
    </source>
</reference>
<evidence type="ECO:0000256" key="1">
    <source>
        <dbReference type="SAM" id="Phobius"/>
    </source>
</evidence>
<evidence type="ECO:0000313" key="2">
    <source>
        <dbReference type="EMBL" id="MDT3404620.1"/>
    </source>
</evidence>